<protein>
    <recommendedName>
        <fullName evidence="4">GRAM domain-containing protein</fullName>
    </recommendedName>
</protein>
<evidence type="ECO:0008006" key="4">
    <source>
        <dbReference type="Google" id="ProtNLM"/>
    </source>
</evidence>
<keyword evidence="3" id="KW-1185">Reference proteome</keyword>
<name>A0ABX7G8P1_9GAMM</name>
<evidence type="ECO:0000313" key="3">
    <source>
        <dbReference type="Proteomes" id="UP000596252"/>
    </source>
</evidence>
<dbReference type="EMBL" id="CP069213">
    <property type="protein sequence ID" value="QRH03582.1"/>
    <property type="molecule type" value="Genomic_DNA"/>
</dbReference>
<organism evidence="2 3">
    <name type="scientific">Shewanella litorisediminis</name>
    <dbReference type="NCBI Taxonomy" id="1173586"/>
    <lineage>
        <taxon>Bacteria</taxon>
        <taxon>Pseudomonadati</taxon>
        <taxon>Pseudomonadota</taxon>
        <taxon>Gammaproteobacteria</taxon>
        <taxon>Alteromonadales</taxon>
        <taxon>Shewanellaceae</taxon>
        <taxon>Shewanella</taxon>
    </lineage>
</organism>
<feature type="region of interest" description="Disordered" evidence="1">
    <location>
        <begin position="1"/>
        <end position="22"/>
    </location>
</feature>
<gene>
    <name evidence="2" type="ORF">JQC75_05420</name>
</gene>
<accession>A0ABX7G8P1</accession>
<reference evidence="2 3" key="1">
    <citation type="journal article" date="2012" name="Antonie Van Leeuwenhoek">
        <title>Shewanella litorisediminis sp. nov., a gammaproteobacterium isolated from a tidal flat sediment.</title>
        <authorList>
            <person name="Lee M.H."/>
            <person name="Yoon J.H."/>
        </authorList>
    </citation>
    <scope>NUCLEOTIDE SEQUENCE [LARGE SCALE GENOMIC DNA]</scope>
    <source>
        <strain evidence="2 3">SMK1-12</strain>
    </source>
</reference>
<evidence type="ECO:0000313" key="2">
    <source>
        <dbReference type="EMBL" id="QRH03582.1"/>
    </source>
</evidence>
<sequence length="108" mass="11174">MSASGVQHSHAPKPTKSATAAVQRGVARADGKLSLADSTLTFTPYNSQFGLGPYQLAVTDIAKVEKCLGKGGGILPVTRDALRITLSGGDSYEFILANPDDWIAALGA</sequence>
<evidence type="ECO:0000256" key="1">
    <source>
        <dbReference type="SAM" id="MobiDB-lite"/>
    </source>
</evidence>
<proteinExistence type="predicted"/>
<dbReference type="Proteomes" id="UP000596252">
    <property type="component" value="Chromosome"/>
</dbReference>